<dbReference type="Gene3D" id="1.20.1250.20">
    <property type="entry name" value="MFS general substrate transporter like domains"/>
    <property type="match status" value="2"/>
</dbReference>
<feature type="transmembrane region" description="Helical" evidence="8">
    <location>
        <begin position="51"/>
        <end position="76"/>
    </location>
</feature>
<name>A0A0R1YPI7_9LACO</name>
<feature type="transmembrane region" description="Helical" evidence="8">
    <location>
        <begin position="83"/>
        <end position="107"/>
    </location>
</feature>
<dbReference type="PROSITE" id="PS00217">
    <property type="entry name" value="SUGAR_TRANSPORT_2"/>
    <property type="match status" value="1"/>
</dbReference>
<evidence type="ECO:0000313" key="11">
    <source>
        <dbReference type="Proteomes" id="UP000051010"/>
    </source>
</evidence>
<gene>
    <name evidence="10" type="ORF">FD47_GL000734</name>
</gene>
<dbReference type="Pfam" id="PF00083">
    <property type="entry name" value="Sugar_tr"/>
    <property type="match status" value="1"/>
</dbReference>
<dbReference type="PANTHER" id="PTHR48022">
    <property type="entry name" value="PLASTIDIC GLUCOSE TRANSPORTER 4"/>
    <property type="match status" value="1"/>
</dbReference>
<comment type="caution">
    <text evidence="10">The sequence shown here is derived from an EMBL/GenBank/DDBJ whole genome shotgun (WGS) entry which is preliminary data.</text>
</comment>
<evidence type="ECO:0000313" key="10">
    <source>
        <dbReference type="EMBL" id="KRM44247.1"/>
    </source>
</evidence>
<feature type="transmembrane region" description="Helical" evidence="8">
    <location>
        <begin position="359"/>
        <end position="384"/>
    </location>
</feature>
<evidence type="ECO:0000256" key="6">
    <source>
        <dbReference type="ARBA" id="ARBA00023136"/>
    </source>
</evidence>
<evidence type="ECO:0000256" key="7">
    <source>
        <dbReference type="RuleBase" id="RU003346"/>
    </source>
</evidence>
<keyword evidence="5 8" id="KW-1133">Transmembrane helix</keyword>
<dbReference type="PANTHER" id="PTHR48022:SF2">
    <property type="entry name" value="PLASTIDIC GLUCOSE TRANSPORTER 4"/>
    <property type="match status" value="1"/>
</dbReference>
<dbReference type="NCBIfam" id="TIGR00879">
    <property type="entry name" value="SP"/>
    <property type="match status" value="1"/>
</dbReference>
<comment type="similarity">
    <text evidence="2 7">Belongs to the major facilitator superfamily. Sugar transporter (TC 2.A.1.1) family.</text>
</comment>
<evidence type="ECO:0000256" key="8">
    <source>
        <dbReference type="SAM" id="Phobius"/>
    </source>
</evidence>
<keyword evidence="3 7" id="KW-0813">Transport</keyword>
<accession>A0A0R1YPI7</accession>
<dbReference type="InterPro" id="IPR005828">
    <property type="entry name" value="MFS_sugar_transport-like"/>
</dbReference>
<feature type="transmembrane region" description="Helical" evidence="8">
    <location>
        <begin position="113"/>
        <end position="131"/>
    </location>
</feature>
<feature type="transmembrane region" description="Helical" evidence="8">
    <location>
        <begin position="425"/>
        <end position="446"/>
    </location>
</feature>
<dbReference type="EMBL" id="AZFZ01000017">
    <property type="protein sequence ID" value="KRM44247.1"/>
    <property type="molecule type" value="Genomic_DNA"/>
</dbReference>
<protein>
    <submittedName>
        <fullName evidence="10">MFS transporter, SP family</fullName>
    </submittedName>
</protein>
<evidence type="ECO:0000256" key="1">
    <source>
        <dbReference type="ARBA" id="ARBA00004651"/>
    </source>
</evidence>
<dbReference type="InterPro" id="IPR050360">
    <property type="entry name" value="MFS_Sugar_Transporters"/>
</dbReference>
<evidence type="ECO:0000256" key="4">
    <source>
        <dbReference type="ARBA" id="ARBA00022692"/>
    </source>
</evidence>
<dbReference type="FunFam" id="1.20.1250.20:FF:000134">
    <property type="entry name" value="MFS sugar transporter protein"/>
    <property type="match status" value="1"/>
</dbReference>
<feature type="transmembrane region" description="Helical" evidence="8">
    <location>
        <begin position="262"/>
        <end position="286"/>
    </location>
</feature>
<evidence type="ECO:0000256" key="5">
    <source>
        <dbReference type="ARBA" id="ARBA00022989"/>
    </source>
</evidence>
<sequence length="467" mass="50875">MIHLAGKSKTYTRYLLITVIIAAFGGFLFGYDQGVMSGAINFIGPVFHMSSGVLGFVSGGIPLGAFFGCLIAGWLADKIGRKIVMFVSAILFTLSGLGCAMAGSVAVMIVSRLVGGLGIGMVSTLIPVYIAEIAPKDIRGKMVGGYQLAIATGIFIVYLVNAIIANTHSMEWNQDTGWRMMFLAGMIPGIVFFILLFFIPESPRFLINKDRTEQASSILQKMSVSPKEEIDHQVQDIKTSVIAESHNKSFTKDLFKKGTRMALFVAIMCSVFQQLTGVNAVGYYAPTIFKNAGAGADAAMVETVFIGVVKVLFVAFFMGLIDKLGRKRMLKWGSYAMALCLILIAILFAQNPISKAFDVFIIVLIVLHTASFEMSWGGGTWVLISEMFPNRIRGRASSIASAALWLATYVVTQLFPIMLDKLGDVWTFVIFGGFCIIMGLFIQIFFKETAGKSLEQIQTDQKEAAAK</sequence>
<dbReference type="GO" id="GO:0005351">
    <property type="term" value="F:carbohydrate:proton symporter activity"/>
    <property type="evidence" value="ECO:0007669"/>
    <property type="project" value="TreeGrafter"/>
</dbReference>
<feature type="transmembrane region" description="Helical" evidence="8">
    <location>
        <begin position="332"/>
        <end position="353"/>
    </location>
</feature>
<keyword evidence="4 8" id="KW-0812">Transmembrane</keyword>
<feature type="domain" description="Major facilitator superfamily (MFS) profile" evidence="9">
    <location>
        <begin position="18"/>
        <end position="450"/>
    </location>
</feature>
<evidence type="ECO:0000259" key="9">
    <source>
        <dbReference type="PROSITE" id="PS50850"/>
    </source>
</evidence>
<keyword evidence="6 8" id="KW-0472">Membrane</keyword>
<dbReference type="Proteomes" id="UP000051010">
    <property type="component" value="Unassembled WGS sequence"/>
</dbReference>
<dbReference type="InterPro" id="IPR005829">
    <property type="entry name" value="Sugar_transporter_CS"/>
</dbReference>
<comment type="subcellular location">
    <subcellularLocation>
        <location evidence="1">Cell membrane</location>
        <topology evidence="1">Multi-pass membrane protein</topology>
    </subcellularLocation>
</comment>
<feature type="transmembrane region" description="Helical" evidence="8">
    <location>
        <begin position="396"/>
        <end position="419"/>
    </location>
</feature>
<dbReference type="PROSITE" id="PS50850">
    <property type="entry name" value="MFS"/>
    <property type="match status" value="1"/>
</dbReference>
<dbReference type="RefSeq" id="WP_056980208.1">
    <property type="nucleotide sequence ID" value="NZ_AZFZ01000017.1"/>
</dbReference>
<dbReference type="InterPro" id="IPR003663">
    <property type="entry name" value="Sugar/inositol_transpt"/>
</dbReference>
<feature type="transmembrane region" description="Helical" evidence="8">
    <location>
        <begin position="143"/>
        <end position="165"/>
    </location>
</feature>
<dbReference type="PROSITE" id="PS00216">
    <property type="entry name" value="SUGAR_TRANSPORT_1"/>
    <property type="match status" value="1"/>
</dbReference>
<feature type="transmembrane region" description="Helical" evidence="8">
    <location>
        <begin position="177"/>
        <end position="199"/>
    </location>
</feature>
<dbReference type="PRINTS" id="PR00171">
    <property type="entry name" value="SUGRTRNSPORT"/>
</dbReference>
<dbReference type="AlphaFoldDB" id="A0A0R1YPI7"/>
<evidence type="ECO:0000256" key="3">
    <source>
        <dbReference type="ARBA" id="ARBA00022448"/>
    </source>
</evidence>
<dbReference type="SUPFAM" id="SSF103473">
    <property type="entry name" value="MFS general substrate transporter"/>
    <property type="match status" value="1"/>
</dbReference>
<dbReference type="InterPro" id="IPR020846">
    <property type="entry name" value="MFS_dom"/>
</dbReference>
<reference evidence="10 11" key="1">
    <citation type="journal article" date="2015" name="Genome Announc.">
        <title>Expanding the biotechnology potential of lactobacilli through comparative genomics of 213 strains and associated genera.</title>
        <authorList>
            <person name="Sun Z."/>
            <person name="Harris H.M."/>
            <person name="McCann A."/>
            <person name="Guo C."/>
            <person name="Argimon S."/>
            <person name="Zhang W."/>
            <person name="Yang X."/>
            <person name="Jeffery I.B."/>
            <person name="Cooney J.C."/>
            <person name="Kagawa T.F."/>
            <person name="Liu W."/>
            <person name="Song Y."/>
            <person name="Salvetti E."/>
            <person name="Wrobel A."/>
            <person name="Rasinkangas P."/>
            <person name="Parkhill J."/>
            <person name="Rea M.C."/>
            <person name="O'Sullivan O."/>
            <person name="Ritari J."/>
            <person name="Douillard F.P."/>
            <person name="Paul Ross R."/>
            <person name="Yang R."/>
            <person name="Briner A.E."/>
            <person name="Felis G.E."/>
            <person name="de Vos W.M."/>
            <person name="Barrangou R."/>
            <person name="Klaenhammer T.R."/>
            <person name="Caufield P.W."/>
            <person name="Cui Y."/>
            <person name="Zhang H."/>
            <person name="O'Toole P.W."/>
        </authorList>
    </citation>
    <scope>NUCLEOTIDE SEQUENCE [LARGE SCALE GENOMIC DNA]</scope>
    <source>
        <strain evidence="10 11">DSM 18390</strain>
    </source>
</reference>
<dbReference type="PATRIC" id="fig|1423786.4.peg.770"/>
<proteinExistence type="inferred from homology"/>
<organism evidence="10 11">
    <name type="scientific">Lentilactobacillus parafarraginis DSM 18390 = JCM 14109</name>
    <dbReference type="NCBI Taxonomy" id="1423786"/>
    <lineage>
        <taxon>Bacteria</taxon>
        <taxon>Bacillati</taxon>
        <taxon>Bacillota</taxon>
        <taxon>Bacilli</taxon>
        <taxon>Lactobacillales</taxon>
        <taxon>Lactobacillaceae</taxon>
        <taxon>Lentilactobacillus</taxon>
    </lineage>
</organism>
<feature type="transmembrane region" description="Helical" evidence="8">
    <location>
        <begin position="12"/>
        <end position="31"/>
    </location>
</feature>
<feature type="transmembrane region" description="Helical" evidence="8">
    <location>
        <begin position="298"/>
        <end position="320"/>
    </location>
</feature>
<dbReference type="InterPro" id="IPR036259">
    <property type="entry name" value="MFS_trans_sf"/>
</dbReference>
<evidence type="ECO:0000256" key="2">
    <source>
        <dbReference type="ARBA" id="ARBA00010992"/>
    </source>
</evidence>
<dbReference type="GO" id="GO:0005886">
    <property type="term" value="C:plasma membrane"/>
    <property type="evidence" value="ECO:0007669"/>
    <property type="project" value="UniProtKB-SubCell"/>
</dbReference>